<proteinExistence type="predicted"/>
<dbReference type="Proteomes" id="UP001153331">
    <property type="component" value="Unassembled WGS sequence"/>
</dbReference>
<accession>A0ACC2IEM8</accession>
<name>A0ACC2IEM8_9PLEO</name>
<keyword evidence="2" id="KW-1185">Reference proteome</keyword>
<evidence type="ECO:0000313" key="1">
    <source>
        <dbReference type="EMBL" id="KAJ8113628.1"/>
    </source>
</evidence>
<sequence length="133" mass="14689">MTTSNQPDATFAVQSIWSVMGRDADSPSDPWTCPTQNPAAYRKTSHTNSSSLTGFVRHRIREQSGLSAQRNIAWPHASRLPHQVTYLQRFQHVALATWGGKPSIEAVMQPDPQLYHDVATDKVSFGKAPSTSV</sequence>
<dbReference type="EMBL" id="JAPHNI010000241">
    <property type="protein sequence ID" value="KAJ8113628.1"/>
    <property type="molecule type" value="Genomic_DNA"/>
</dbReference>
<gene>
    <name evidence="1" type="ORF">OPT61_g4283</name>
</gene>
<comment type="caution">
    <text evidence="1">The sequence shown here is derived from an EMBL/GenBank/DDBJ whole genome shotgun (WGS) entry which is preliminary data.</text>
</comment>
<evidence type="ECO:0000313" key="2">
    <source>
        <dbReference type="Proteomes" id="UP001153331"/>
    </source>
</evidence>
<organism evidence="1 2">
    <name type="scientific">Boeremia exigua</name>
    <dbReference type="NCBI Taxonomy" id="749465"/>
    <lineage>
        <taxon>Eukaryota</taxon>
        <taxon>Fungi</taxon>
        <taxon>Dikarya</taxon>
        <taxon>Ascomycota</taxon>
        <taxon>Pezizomycotina</taxon>
        <taxon>Dothideomycetes</taxon>
        <taxon>Pleosporomycetidae</taxon>
        <taxon>Pleosporales</taxon>
        <taxon>Pleosporineae</taxon>
        <taxon>Didymellaceae</taxon>
        <taxon>Boeremia</taxon>
    </lineage>
</organism>
<protein>
    <submittedName>
        <fullName evidence="1">Uncharacterized protein</fullName>
    </submittedName>
</protein>
<reference evidence="1" key="1">
    <citation type="submission" date="2022-11" db="EMBL/GenBank/DDBJ databases">
        <title>Genome Sequence of Boeremia exigua.</title>
        <authorList>
            <person name="Buettner E."/>
        </authorList>
    </citation>
    <scope>NUCLEOTIDE SEQUENCE</scope>
    <source>
        <strain evidence="1">CU02</strain>
    </source>
</reference>